<dbReference type="Proteomes" id="UP001206983">
    <property type="component" value="Unassembled WGS sequence"/>
</dbReference>
<organism evidence="3 4">
    <name type="scientific">Methanolobus chelungpuianus</name>
    <dbReference type="NCBI Taxonomy" id="502115"/>
    <lineage>
        <taxon>Archaea</taxon>
        <taxon>Methanobacteriati</taxon>
        <taxon>Methanobacteriota</taxon>
        <taxon>Stenosarchaea group</taxon>
        <taxon>Methanomicrobia</taxon>
        <taxon>Methanosarcinales</taxon>
        <taxon>Methanosarcinaceae</taxon>
        <taxon>Methanolobus</taxon>
    </lineage>
</organism>
<accession>A0AAE3H822</accession>
<keyword evidence="1" id="KW-0812">Transmembrane</keyword>
<dbReference type="EMBL" id="JTEO01000002">
    <property type="protein sequence ID" value="MCQ6961826.1"/>
    <property type="molecule type" value="Genomic_DNA"/>
</dbReference>
<evidence type="ECO:0000259" key="2">
    <source>
        <dbReference type="Pfam" id="PF09335"/>
    </source>
</evidence>
<comment type="caution">
    <text evidence="3">The sequence shown here is derived from an EMBL/GenBank/DDBJ whole genome shotgun (WGS) entry which is preliminary data.</text>
</comment>
<proteinExistence type="predicted"/>
<keyword evidence="4" id="KW-1185">Reference proteome</keyword>
<dbReference type="InterPro" id="IPR032816">
    <property type="entry name" value="VTT_dom"/>
</dbReference>
<evidence type="ECO:0000256" key="1">
    <source>
        <dbReference type="SAM" id="Phobius"/>
    </source>
</evidence>
<dbReference type="RefSeq" id="WP_256621517.1">
    <property type="nucleotide sequence ID" value="NZ_JTEO01000002.1"/>
</dbReference>
<name>A0AAE3H822_9EURY</name>
<dbReference type="InterPro" id="IPR051311">
    <property type="entry name" value="DedA_domain"/>
</dbReference>
<protein>
    <submittedName>
        <fullName evidence="3">Membrane protein</fullName>
    </submittedName>
</protein>
<feature type="transmembrane region" description="Helical" evidence="1">
    <location>
        <begin position="100"/>
        <end position="121"/>
    </location>
</feature>
<dbReference type="Pfam" id="PF09335">
    <property type="entry name" value="VTT_dom"/>
    <property type="match status" value="1"/>
</dbReference>
<reference evidence="3 4" key="1">
    <citation type="journal article" date="2011" name="Appl. Environ. Microbiol.">
        <title>Methanogenic archaea isolated from Taiwan's Chelungpu fault.</title>
        <authorList>
            <person name="Wu S.Y."/>
            <person name="Lai M.C."/>
        </authorList>
    </citation>
    <scope>NUCLEOTIDE SEQUENCE [LARGE SCALE GENOMIC DNA]</scope>
    <source>
        <strain evidence="3 4">St545Mb</strain>
    </source>
</reference>
<keyword evidence="1" id="KW-0472">Membrane</keyword>
<sequence>MFEQLMIPVSAYAYMSLFITSFLASTVLPIGSEALVILLIRSGYDLPVVVLVATTGNYLGACTTYYIGLKGRTGVIEKYLSISRKDLEKADRWFTRYGSYALLFTWVPLIGDAITASGGLLKLNFRIFSIYVFIGKFARYLVLAYIAAGI</sequence>
<feature type="transmembrane region" description="Helical" evidence="1">
    <location>
        <begin position="127"/>
        <end position="148"/>
    </location>
</feature>
<evidence type="ECO:0000313" key="4">
    <source>
        <dbReference type="Proteomes" id="UP001206983"/>
    </source>
</evidence>
<gene>
    <name evidence="3" type="ORF">PV02_01105</name>
</gene>
<dbReference type="PANTHER" id="PTHR42709:SF4">
    <property type="entry name" value="INNER MEMBRANE PROTEIN YQAA"/>
    <property type="match status" value="1"/>
</dbReference>
<feature type="transmembrane region" description="Helical" evidence="1">
    <location>
        <begin position="12"/>
        <end position="40"/>
    </location>
</feature>
<evidence type="ECO:0000313" key="3">
    <source>
        <dbReference type="EMBL" id="MCQ6961826.1"/>
    </source>
</evidence>
<dbReference type="PANTHER" id="PTHR42709">
    <property type="entry name" value="ALKALINE PHOSPHATASE LIKE PROTEIN"/>
    <property type="match status" value="1"/>
</dbReference>
<feature type="transmembrane region" description="Helical" evidence="1">
    <location>
        <begin position="46"/>
        <end position="68"/>
    </location>
</feature>
<dbReference type="AlphaFoldDB" id="A0AAE3H822"/>
<keyword evidence="1" id="KW-1133">Transmembrane helix</keyword>
<feature type="domain" description="VTT" evidence="2">
    <location>
        <begin position="36"/>
        <end position="146"/>
    </location>
</feature>